<name>A0A3P5XQK7_9RHOB</name>
<proteinExistence type="predicted"/>
<keyword evidence="1" id="KW-0472">Membrane</keyword>
<keyword evidence="3" id="KW-1185">Reference proteome</keyword>
<organism evidence="2 3">
    <name type="scientific">Pseudogemmobacter humi</name>
    <dbReference type="NCBI Taxonomy" id="2483812"/>
    <lineage>
        <taxon>Bacteria</taxon>
        <taxon>Pseudomonadati</taxon>
        <taxon>Pseudomonadota</taxon>
        <taxon>Alphaproteobacteria</taxon>
        <taxon>Rhodobacterales</taxon>
        <taxon>Paracoccaceae</taxon>
        <taxon>Pseudogemmobacter</taxon>
    </lineage>
</organism>
<dbReference type="EMBL" id="UXAW01000082">
    <property type="protein sequence ID" value="VDC31149.1"/>
    <property type="molecule type" value="Genomic_DNA"/>
</dbReference>
<evidence type="ECO:0008006" key="4">
    <source>
        <dbReference type="Google" id="ProtNLM"/>
    </source>
</evidence>
<reference evidence="2 3" key="1">
    <citation type="submission" date="2018-11" db="EMBL/GenBank/DDBJ databases">
        <authorList>
            <person name="Criscuolo A."/>
        </authorList>
    </citation>
    <scope>NUCLEOTIDE SEQUENCE [LARGE SCALE GENOMIC DNA]</scope>
    <source>
        <strain evidence="2">ACIP111625</strain>
    </source>
</reference>
<keyword evidence="1" id="KW-1133">Transmembrane helix</keyword>
<evidence type="ECO:0000313" key="3">
    <source>
        <dbReference type="Proteomes" id="UP000277498"/>
    </source>
</evidence>
<accession>A0A3P5XQK7</accession>
<evidence type="ECO:0000313" key="2">
    <source>
        <dbReference type="EMBL" id="VDC31149.1"/>
    </source>
</evidence>
<gene>
    <name evidence="2" type="ORF">XINFAN_02763</name>
</gene>
<keyword evidence="1" id="KW-0812">Transmembrane</keyword>
<evidence type="ECO:0000256" key="1">
    <source>
        <dbReference type="SAM" id="Phobius"/>
    </source>
</evidence>
<dbReference type="AlphaFoldDB" id="A0A3P5XQK7"/>
<sequence>MSDLARQNVSGLTGGESDLTRRIITMHRRDVTVAWAFVLGLWFSIIFVAIGTWSLAPTGGARTALLIGGAVVLIFNTAAILAMLRHYREDRDFMYGLDIQFLDEAREAKKGRKHG</sequence>
<feature type="transmembrane region" description="Helical" evidence="1">
    <location>
        <begin position="65"/>
        <end position="84"/>
    </location>
</feature>
<protein>
    <recommendedName>
        <fullName evidence="4">Inner membrane protein YjcH</fullName>
    </recommendedName>
</protein>
<dbReference type="Proteomes" id="UP000277498">
    <property type="component" value="Unassembled WGS sequence"/>
</dbReference>
<feature type="transmembrane region" description="Helical" evidence="1">
    <location>
        <begin position="31"/>
        <end position="53"/>
    </location>
</feature>